<dbReference type="AlphaFoldDB" id="A0A484K8T7"/>
<feature type="signal peptide" evidence="1">
    <location>
        <begin position="1"/>
        <end position="30"/>
    </location>
</feature>
<name>A0A484K8T7_9ASTE</name>
<gene>
    <name evidence="2" type="ORF">CCAM_LOCUS378</name>
</gene>
<sequence length="132" mass="14665">MKRSSPEDYDLLWWCLTLLALIIDLDLTLDAPGNPSSFTDRPIFNIDMGRVREQSIKGSCGNAVAVVTVLWSEVDPPFRLRRENGGSSEVEEEYFCRDSDFGFCIDDDGDDCGDVSDLGSSQYLASQPTTQV</sequence>
<keyword evidence="1" id="KW-0732">Signal</keyword>
<evidence type="ECO:0000313" key="3">
    <source>
        <dbReference type="Proteomes" id="UP000595140"/>
    </source>
</evidence>
<keyword evidence="3" id="KW-1185">Reference proteome</keyword>
<reference evidence="2 3" key="1">
    <citation type="submission" date="2018-04" db="EMBL/GenBank/DDBJ databases">
        <authorList>
            <person name="Vogel A."/>
        </authorList>
    </citation>
    <scope>NUCLEOTIDE SEQUENCE [LARGE SCALE GENOMIC DNA]</scope>
</reference>
<organism evidence="2 3">
    <name type="scientific">Cuscuta campestris</name>
    <dbReference type="NCBI Taxonomy" id="132261"/>
    <lineage>
        <taxon>Eukaryota</taxon>
        <taxon>Viridiplantae</taxon>
        <taxon>Streptophyta</taxon>
        <taxon>Embryophyta</taxon>
        <taxon>Tracheophyta</taxon>
        <taxon>Spermatophyta</taxon>
        <taxon>Magnoliopsida</taxon>
        <taxon>eudicotyledons</taxon>
        <taxon>Gunneridae</taxon>
        <taxon>Pentapetalae</taxon>
        <taxon>asterids</taxon>
        <taxon>lamiids</taxon>
        <taxon>Solanales</taxon>
        <taxon>Convolvulaceae</taxon>
        <taxon>Cuscuteae</taxon>
        <taxon>Cuscuta</taxon>
        <taxon>Cuscuta subgen. Grammica</taxon>
        <taxon>Cuscuta sect. Cleistogrammica</taxon>
    </lineage>
</organism>
<dbReference type="EMBL" id="OOIL02000001">
    <property type="protein sequence ID" value="VFQ58602.1"/>
    <property type="molecule type" value="Genomic_DNA"/>
</dbReference>
<evidence type="ECO:0000313" key="2">
    <source>
        <dbReference type="EMBL" id="VFQ58602.1"/>
    </source>
</evidence>
<feature type="chain" id="PRO_5019826861" evidence="1">
    <location>
        <begin position="31"/>
        <end position="132"/>
    </location>
</feature>
<proteinExistence type="predicted"/>
<protein>
    <submittedName>
        <fullName evidence="2">Uncharacterized protein</fullName>
    </submittedName>
</protein>
<evidence type="ECO:0000256" key="1">
    <source>
        <dbReference type="SAM" id="SignalP"/>
    </source>
</evidence>
<dbReference type="Proteomes" id="UP000595140">
    <property type="component" value="Unassembled WGS sequence"/>
</dbReference>
<accession>A0A484K8T7</accession>